<dbReference type="Gene3D" id="2.40.30.170">
    <property type="match status" value="1"/>
</dbReference>
<keyword evidence="4" id="KW-0732">Signal</keyword>
<feature type="domain" description="Multidrug resistance protein MdtA-like C-terminal permuted SH3" evidence="8">
    <location>
        <begin position="306"/>
        <end position="367"/>
    </location>
</feature>
<dbReference type="PROSITE" id="PS51257">
    <property type="entry name" value="PROKAR_LIPOPROTEIN"/>
    <property type="match status" value="1"/>
</dbReference>
<feature type="signal peptide" evidence="4">
    <location>
        <begin position="1"/>
        <end position="30"/>
    </location>
</feature>
<comment type="subcellular location">
    <subcellularLocation>
        <location evidence="1">Cell envelope</location>
    </subcellularLocation>
</comment>
<dbReference type="GO" id="GO:0022857">
    <property type="term" value="F:transmembrane transporter activity"/>
    <property type="evidence" value="ECO:0007669"/>
    <property type="project" value="InterPro"/>
</dbReference>
<evidence type="ECO:0000313" key="10">
    <source>
        <dbReference type="Proteomes" id="UP000234341"/>
    </source>
</evidence>
<protein>
    <submittedName>
        <fullName evidence="9">Efflux transporter periplasmic adaptor subunit</fullName>
    </submittedName>
</protein>
<dbReference type="STRING" id="82633.GCA_000974605_03240"/>
<evidence type="ECO:0000259" key="7">
    <source>
        <dbReference type="Pfam" id="PF25944"/>
    </source>
</evidence>
<evidence type="ECO:0000259" key="6">
    <source>
        <dbReference type="Pfam" id="PF25917"/>
    </source>
</evidence>
<dbReference type="PANTHER" id="PTHR30158:SF3">
    <property type="entry name" value="MULTIDRUG EFFLUX PUMP SUBUNIT ACRA-RELATED"/>
    <property type="match status" value="1"/>
</dbReference>
<dbReference type="Gene3D" id="2.40.50.100">
    <property type="match status" value="1"/>
</dbReference>
<evidence type="ECO:0000256" key="2">
    <source>
        <dbReference type="ARBA" id="ARBA00009477"/>
    </source>
</evidence>
<dbReference type="Pfam" id="PF25944">
    <property type="entry name" value="Beta-barrel_RND"/>
    <property type="match status" value="1"/>
</dbReference>
<evidence type="ECO:0000256" key="1">
    <source>
        <dbReference type="ARBA" id="ARBA00004196"/>
    </source>
</evidence>
<dbReference type="Pfam" id="PF25876">
    <property type="entry name" value="HH_MFP_RND"/>
    <property type="match status" value="1"/>
</dbReference>
<dbReference type="Gene3D" id="2.40.420.20">
    <property type="match status" value="1"/>
</dbReference>
<evidence type="ECO:0000256" key="3">
    <source>
        <dbReference type="SAM" id="MobiDB-lite"/>
    </source>
</evidence>
<evidence type="ECO:0000259" key="5">
    <source>
        <dbReference type="Pfam" id="PF25876"/>
    </source>
</evidence>
<dbReference type="OrthoDB" id="9783047at2"/>
<dbReference type="NCBIfam" id="TIGR01730">
    <property type="entry name" value="RND_mfp"/>
    <property type="match status" value="1"/>
</dbReference>
<dbReference type="RefSeq" id="WP_101679710.1">
    <property type="nucleotide sequence ID" value="NZ_PJRP01000001.1"/>
</dbReference>
<feature type="compositionally biased region" description="Low complexity" evidence="3">
    <location>
        <begin position="381"/>
        <end position="405"/>
    </location>
</feature>
<dbReference type="PANTHER" id="PTHR30158">
    <property type="entry name" value="ACRA/E-RELATED COMPONENT OF DRUG EFFLUX TRANSPORTER"/>
    <property type="match status" value="1"/>
</dbReference>
<dbReference type="FunFam" id="2.40.420.20:FF:000001">
    <property type="entry name" value="Efflux RND transporter periplasmic adaptor subunit"/>
    <property type="match status" value="1"/>
</dbReference>
<feature type="domain" description="Multidrug resistance protein MdtA-like barrel-sandwich hybrid" evidence="6">
    <location>
        <begin position="65"/>
        <end position="207"/>
    </location>
</feature>
<dbReference type="InterPro" id="IPR058625">
    <property type="entry name" value="MdtA-like_BSH"/>
</dbReference>
<dbReference type="FunFam" id="1.10.287.470:FF:000002">
    <property type="entry name" value="Efflux RND transporter periplasmic adaptor subunit"/>
    <property type="match status" value="1"/>
</dbReference>
<gene>
    <name evidence="9" type="ORF">CYJ10_00945</name>
</gene>
<accession>A0A2N5CI97</accession>
<evidence type="ECO:0000259" key="8">
    <source>
        <dbReference type="Pfam" id="PF25967"/>
    </source>
</evidence>
<proteinExistence type="inferred from homology"/>
<dbReference type="InterPro" id="IPR058624">
    <property type="entry name" value="MdtA-like_HH"/>
</dbReference>
<dbReference type="Pfam" id="PF25967">
    <property type="entry name" value="RND-MFP_C"/>
    <property type="match status" value="1"/>
</dbReference>
<feature type="compositionally biased region" description="Basic and acidic residues" evidence="3">
    <location>
        <begin position="406"/>
        <end position="419"/>
    </location>
</feature>
<evidence type="ECO:0000256" key="4">
    <source>
        <dbReference type="SAM" id="SignalP"/>
    </source>
</evidence>
<dbReference type="EMBL" id="PJRP01000001">
    <property type="protein sequence ID" value="PLQ01905.1"/>
    <property type="molecule type" value="Genomic_DNA"/>
</dbReference>
<dbReference type="AlphaFoldDB" id="A0A2N5CI97"/>
<feature type="domain" description="Multidrug resistance protein MdtA-like alpha-helical hairpin" evidence="5">
    <location>
        <begin position="105"/>
        <end position="175"/>
    </location>
</feature>
<dbReference type="InterPro" id="IPR006143">
    <property type="entry name" value="RND_pump_MFP"/>
</dbReference>
<feature type="domain" description="Multidrug resistance protein MdtA-like beta-barrel" evidence="7">
    <location>
        <begin position="212"/>
        <end position="302"/>
    </location>
</feature>
<evidence type="ECO:0000313" key="9">
    <source>
        <dbReference type="EMBL" id="PLQ01905.1"/>
    </source>
</evidence>
<sequence length="419" mass="42969">MRKSQRIRSAAVAAAVTAAALALSACGQKAAQGGAMPPPEVGVVTVTPSAVAVVNELPGRLEGVRTAEVRARVEGIVLSRNYTEGGEVKAGQVLFRIDPAPYQAQLASAKAQLERAEANAVSARQKAERYKPLVAVNAVSKQEYDEAVAAAGQANADIAAAKAAVTTAQINLGYTTVTSPISGRVGRAQVTEGALVGKGEATKLTTVEQVDPIWVTFTQPASEVARLRAAIESGKVKGVNGGAKVHLYPEAGDKEYAATGKLLFSDMTVDPTTGAITLRAEFPNPKRELLSGTFVRVKIEQGVDENALTVPQRALIRSAQGASVLVVGTDGNVAALPVKAPQAIGDRWVVTEGLKGGEKVIVEGLQKVRPGAPAKAVPFQAPKTADAPASAPAATAQGDKPAAGGKDAKADDKSAAKQG</sequence>
<dbReference type="Gene3D" id="1.10.287.470">
    <property type="entry name" value="Helix hairpin bin"/>
    <property type="match status" value="1"/>
</dbReference>
<dbReference type="GO" id="GO:0046677">
    <property type="term" value="P:response to antibiotic"/>
    <property type="evidence" value="ECO:0007669"/>
    <property type="project" value="TreeGrafter"/>
</dbReference>
<feature type="region of interest" description="Disordered" evidence="3">
    <location>
        <begin position="372"/>
        <end position="419"/>
    </location>
</feature>
<organism evidence="9 10">
    <name type="scientific">Cupriavidus pauculus</name>
    <dbReference type="NCBI Taxonomy" id="82633"/>
    <lineage>
        <taxon>Bacteria</taxon>
        <taxon>Pseudomonadati</taxon>
        <taxon>Pseudomonadota</taxon>
        <taxon>Betaproteobacteria</taxon>
        <taxon>Burkholderiales</taxon>
        <taxon>Burkholderiaceae</taxon>
        <taxon>Cupriavidus</taxon>
    </lineage>
</organism>
<dbReference type="InterPro" id="IPR058626">
    <property type="entry name" value="MdtA-like_b-barrel"/>
</dbReference>
<dbReference type="Pfam" id="PF25917">
    <property type="entry name" value="BSH_RND"/>
    <property type="match status" value="1"/>
</dbReference>
<dbReference type="InterPro" id="IPR058627">
    <property type="entry name" value="MdtA-like_C"/>
</dbReference>
<reference evidence="9 10" key="1">
    <citation type="submission" date="2017-12" db="EMBL/GenBank/DDBJ databases">
        <title>Genome sequence of the active heterotrophic nitrifier-denitrifier, Cupriavidus pauculus UM1.</title>
        <authorList>
            <person name="Putonti C."/>
            <person name="Castignetti D."/>
        </authorList>
    </citation>
    <scope>NUCLEOTIDE SEQUENCE [LARGE SCALE GENOMIC DNA]</scope>
    <source>
        <strain evidence="9 10">UM1</strain>
    </source>
</reference>
<dbReference type="Proteomes" id="UP000234341">
    <property type="component" value="Unassembled WGS sequence"/>
</dbReference>
<name>A0A2N5CI97_9BURK</name>
<comment type="caution">
    <text evidence="9">The sequence shown here is derived from an EMBL/GenBank/DDBJ whole genome shotgun (WGS) entry which is preliminary data.</text>
</comment>
<dbReference type="GO" id="GO:0005886">
    <property type="term" value="C:plasma membrane"/>
    <property type="evidence" value="ECO:0007669"/>
    <property type="project" value="UniProtKB-SubCell"/>
</dbReference>
<feature type="chain" id="PRO_5014619900" evidence="4">
    <location>
        <begin position="31"/>
        <end position="419"/>
    </location>
</feature>
<comment type="similarity">
    <text evidence="2">Belongs to the membrane fusion protein (MFP) (TC 8.A.1) family.</text>
</comment>
<dbReference type="SUPFAM" id="SSF111369">
    <property type="entry name" value="HlyD-like secretion proteins"/>
    <property type="match status" value="1"/>
</dbReference>